<reference evidence="1" key="1">
    <citation type="submission" date="2020-05" db="EMBL/GenBank/DDBJ databases">
        <title>Large-scale comparative analyses of tick genomes elucidate their genetic diversity and vector capacities.</title>
        <authorList>
            <person name="Jia N."/>
            <person name="Wang J."/>
            <person name="Shi W."/>
            <person name="Du L."/>
            <person name="Sun Y."/>
            <person name="Zhan W."/>
            <person name="Jiang J."/>
            <person name="Wang Q."/>
            <person name="Zhang B."/>
            <person name="Ji P."/>
            <person name="Sakyi L.B."/>
            <person name="Cui X."/>
            <person name="Yuan T."/>
            <person name="Jiang B."/>
            <person name="Yang W."/>
            <person name="Lam T.T.-Y."/>
            <person name="Chang Q."/>
            <person name="Ding S."/>
            <person name="Wang X."/>
            <person name="Zhu J."/>
            <person name="Ruan X."/>
            <person name="Zhao L."/>
            <person name="Wei J."/>
            <person name="Que T."/>
            <person name="Du C."/>
            <person name="Cheng J."/>
            <person name="Dai P."/>
            <person name="Han X."/>
            <person name="Huang E."/>
            <person name="Gao Y."/>
            <person name="Liu J."/>
            <person name="Shao H."/>
            <person name="Ye R."/>
            <person name="Li L."/>
            <person name="Wei W."/>
            <person name="Wang X."/>
            <person name="Wang C."/>
            <person name="Yang T."/>
            <person name="Huo Q."/>
            <person name="Li W."/>
            <person name="Guo W."/>
            <person name="Chen H."/>
            <person name="Zhou L."/>
            <person name="Ni X."/>
            <person name="Tian J."/>
            <person name="Zhou Y."/>
            <person name="Sheng Y."/>
            <person name="Liu T."/>
            <person name="Pan Y."/>
            <person name="Xia L."/>
            <person name="Li J."/>
            <person name="Zhao F."/>
            <person name="Cao W."/>
        </authorList>
    </citation>
    <scope>NUCLEOTIDE SEQUENCE</scope>
    <source>
        <strain evidence="1">Dsil-2018</strain>
    </source>
</reference>
<protein>
    <submittedName>
        <fullName evidence="1">Uncharacterized protein</fullName>
    </submittedName>
</protein>
<organism evidence="1 2">
    <name type="scientific">Dermacentor silvarum</name>
    <name type="common">Tick</name>
    <dbReference type="NCBI Taxonomy" id="543639"/>
    <lineage>
        <taxon>Eukaryota</taxon>
        <taxon>Metazoa</taxon>
        <taxon>Ecdysozoa</taxon>
        <taxon>Arthropoda</taxon>
        <taxon>Chelicerata</taxon>
        <taxon>Arachnida</taxon>
        <taxon>Acari</taxon>
        <taxon>Parasitiformes</taxon>
        <taxon>Ixodida</taxon>
        <taxon>Ixodoidea</taxon>
        <taxon>Ixodidae</taxon>
        <taxon>Rhipicephalinae</taxon>
        <taxon>Dermacentor</taxon>
    </lineage>
</organism>
<dbReference type="Proteomes" id="UP000821865">
    <property type="component" value="Chromosome 7"/>
</dbReference>
<proteinExistence type="predicted"/>
<dbReference type="EMBL" id="CM023476">
    <property type="protein sequence ID" value="KAH7940752.1"/>
    <property type="molecule type" value="Genomic_DNA"/>
</dbReference>
<evidence type="ECO:0000313" key="1">
    <source>
        <dbReference type="EMBL" id="KAH7940752.1"/>
    </source>
</evidence>
<comment type="caution">
    <text evidence="1">The sequence shown here is derived from an EMBL/GenBank/DDBJ whole genome shotgun (WGS) entry which is preliminary data.</text>
</comment>
<gene>
    <name evidence="1" type="ORF">HPB49_005151</name>
</gene>
<name>A0ACB8CDK1_DERSI</name>
<evidence type="ECO:0000313" key="2">
    <source>
        <dbReference type="Proteomes" id="UP000821865"/>
    </source>
</evidence>
<keyword evidence="2" id="KW-1185">Reference proteome</keyword>
<sequence>MADRDGEVKHSTLNDEYGCDEPRGDAQRSIFSPETLTVTRTVNASGTTELTMLATTMQMIARLLERQMESQGNLANTVNGNDATRQANENAAIQITTMPDLTATLPTFSGTDNESVGEWITSVESMRERCSWNDMAMLNAGISRLRGRAATWHRTEASRVARLG</sequence>
<accession>A0ACB8CDK1</accession>